<dbReference type="InterPro" id="IPR018795">
    <property type="entry name" value="K2013-like"/>
</dbReference>
<evidence type="ECO:0000313" key="8">
    <source>
        <dbReference type="EMBL" id="KAL3118091.1"/>
    </source>
</evidence>
<comment type="caution">
    <text evidence="8">The sequence shown here is derived from an EMBL/GenBank/DDBJ whole genome shotgun (WGS) entry which is preliminary data.</text>
</comment>
<keyword evidence="2 7" id="KW-0812">Transmembrane</keyword>
<dbReference type="GO" id="GO:0016020">
    <property type="term" value="C:membrane"/>
    <property type="evidence" value="ECO:0007669"/>
    <property type="project" value="UniProtKB-SubCell"/>
</dbReference>
<dbReference type="EMBL" id="JBICBT010000296">
    <property type="protein sequence ID" value="KAL3118091.1"/>
    <property type="molecule type" value="Genomic_DNA"/>
</dbReference>
<keyword evidence="5 7" id="KW-0472">Membrane</keyword>
<feature type="transmembrane region" description="Helical" evidence="7">
    <location>
        <begin position="34"/>
        <end position="53"/>
    </location>
</feature>
<proteinExistence type="predicted"/>
<evidence type="ECO:0000256" key="1">
    <source>
        <dbReference type="ARBA" id="ARBA00004479"/>
    </source>
</evidence>
<gene>
    <name evidence="8" type="ORF">niasHT_002229</name>
</gene>
<evidence type="ECO:0000256" key="2">
    <source>
        <dbReference type="ARBA" id="ARBA00022692"/>
    </source>
</evidence>
<feature type="transmembrane region" description="Helical" evidence="7">
    <location>
        <begin position="652"/>
        <end position="673"/>
    </location>
</feature>
<evidence type="ECO:0000256" key="4">
    <source>
        <dbReference type="ARBA" id="ARBA00022989"/>
    </source>
</evidence>
<dbReference type="PANTHER" id="PTHR31386:SF2">
    <property type="entry name" value="SIMILAR TO RIKEN CDNA 2510039O18"/>
    <property type="match status" value="1"/>
</dbReference>
<evidence type="ECO:0000313" key="9">
    <source>
        <dbReference type="Proteomes" id="UP001620626"/>
    </source>
</evidence>
<dbReference type="AlphaFoldDB" id="A0ABD2LSK0"/>
<evidence type="ECO:0000256" key="6">
    <source>
        <dbReference type="ARBA" id="ARBA00023180"/>
    </source>
</evidence>
<dbReference type="Proteomes" id="UP001620626">
    <property type="component" value="Unassembled WGS sequence"/>
</dbReference>
<keyword evidence="6" id="KW-0325">Glycoprotein</keyword>
<evidence type="ECO:0000256" key="5">
    <source>
        <dbReference type="ARBA" id="ARBA00023136"/>
    </source>
</evidence>
<sequence>MFTWMTAKRWLLRRLSLILDLSRHILPRQSSRRLALVGCVISVLFLYTFLFGWPGPNIYSNKQPAIEHCVADHMIRKGISHPLVNGQAEDGTYWRENRVAFAGNGFLGIDMALDRRLVLLANESGRSHLHTGFHPLVDVQMPLASQRDSMAFADPVDGVARSVHCSKVADKCVCISQTVYAHRTRPELLVQDVHIINPSTSSFSVTFARRRTDWEEHKKGTSSSPVFTKLFSLGAKNLLVAVQCSAIPTKTVAIRPKVEESFRFICAVDSSATAENGNAAGGASARGSQTAAVTRLSATFARLYALSSDQLDQEHALAWKELNSATFHISKSKAPNALNQPQIDTVRHALLSTVRATLLENGTGTPQMMMMAPMTTKTADQQQREIALRWASVVRRSAQCYAGHSTLLTPSKLWQRWDDLRTALKTLDIWRMTLEHRGCARLMRGPTGAHGVVQAFLLSLSAATFTTASSPPAAAAAVGAPHTLQQQQQNNSPQQERANAVGGVGDGTIRLEIGLDPESELHRHIQIDGLLVGSSDALRLSMDFQLDLSLKPFVSLRTYASPALPSSSPVLYACTAGCQEAPFQIGEKQISLAIKVTRPRTPIIFVSEHADQLELVRKTLHVIEVVDAPAHEQHTVDLHKHGGPGGGGLPTLFWVVLVLVLIAFHLFLLKLLYTEWQNASGVPGGAPYSKYSKRVLFRRE</sequence>
<organism evidence="8 9">
    <name type="scientific">Heterodera trifolii</name>
    <dbReference type="NCBI Taxonomy" id="157864"/>
    <lineage>
        <taxon>Eukaryota</taxon>
        <taxon>Metazoa</taxon>
        <taxon>Ecdysozoa</taxon>
        <taxon>Nematoda</taxon>
        <taxon>Chromadorea</taxon>
        <taxon>Rhabditida</taxon>
        <taxon>Tylenchina</taxon>
        <taxon>Tylenchomorpha</taxon>
        <taxon>Tylenchoidea</taxon>
        <taxon>Heteroderidae</taxon>
        <taxon>Heteroderinae</taxon>
        <taxon>Heterodera</taxon>
    </lineage>
</organism>
<reference evidence="8 9" key="1">
    <citation type="submission" date="2024-10" db="EMBL/GenBank/DDBJ databases">
        <authorList>
            <person name="Kim D."/>
        </authorList>
    </citation>
    <scope>NUCLEOTIDE SEQUENCE [LARGE SCALE GENOMIC DNA]</scope>
    <source>
        <strain evidence="8">BH-2024</strain>
    </source>
</reference>
<dbReference type="PANTHER" id="PTHR31386">
    <property type="entry name" value="UNCHARACTERIZED PROTEIN KIAA2013"/>
    <property type="match status" value="1"/>
</dbReference>
<keyword evidence="9" id="KW-1185">Reference proteome</keyword>
<evidence type="ECO:0000256" key="3">
    <source>
        <dbReference type="ARBA" id="ARBA00022729"/>
    </source>
</evidence>
<keyword evidence="3" id="KW-0732">Signal</keyword>
<name>A0ABD2LSK0_9BILA</name>
<protein>
    <submittedName>
        <fullName evidence="8">Uncharacterized protein</fullName>
    </submittedName>
</protein>
<accession>A0ABD2LSK0</accession>
<comment type="subcellular location">
    <subcellularLocation>
        <location evidence="1">Membrane</location>
        <topology evidence="1">Single-pass type I membrane protein</topology>
    </subcellularLocation>
</comment>
<keyword evidence="4 7" id="KW-1133">Transmembrane helix</keyword>
<evidence type="ECO:0000256" key="7">
    <source>
        <dbReference type="SAM" id="Phobius"/>
    </source>
</evidence>
<dbReference type="Pfam" id="PF10222">
    <property type="entry name" value="DUF2152"/>
    <property type="match status" value="2"/>
</dbReference>